<dbReference type="EMBL" id="BAABDQ010000074">
    <property type="protein sequence ID" value="GAA3624605.1"/>
    <property type="molecule type" value="Genomic_DNA"/>
</dbReference>
<reference evidence="3" key="1">
    <citation type="journal article" date="2019" name="Int. J. Syst. Evol. Microbiol.">
        <title>The Global Catalogue of Microorganisms (GCM) 10K type strain sequencing project: providing services to taxonomists for standard genome sequencing and annotation.</title>
        <authorList>
            <consortium name="The Broad Institute Genomics Platform"/>
            <consortium name="The Broad Institute Genome Sequencing Center for Infectious Disease"/>
            <person name="Wu L."/>
            <person name="Ma J."/>
        </authorList>
    </citation>
    <scope>NUCLEOTIDE SEQUENCE [LARGE SCALE GENOMIC DNA]</scope>
    <source>
        <strain evidence="3">JCM 17326</strain>
    </source>
</reference>
<dbReference type="RefSeq" id="WP_345580346.1">
    <property type="nucleotide sequence ID" value="NZ_BAABDQ010000074.1"/>
</dbReference>
<comment type="caution">
    <text evidence="2">The sequence shown here is derived from an EMBL/GenBank/DDBJ whole genome shotgun (WGS) entry which is preliminary data.</text>
</comment>
<name>A0ABP7A497_9ACTN</name>
<evidence type="ECO:0000313" key="2">
    <source>
        <dbReference type="EMBL" id="GAA3624605.1"/>
    </source>
</evidence>
<dbReference type="InterPro" id="IPR024414">
    <property type="entry name" value="Uncharacterised_PrgI"/>
</dbReference>
<evidence type="ECO:0000256" key="1">
    <source>
        <dbReference type="SAM" id="Phobius"/>
    </source>
</evidence>
<feature type="transmembrane region" description="Helical" evidence="1">
    <location>
        <begin position="51"/>
        <end position="71"/>
    </location>
</feature>
<keyword evidence="1" id="KW-0812">Transmembrane</keyword>
<feature type="transmembrane region" description="Helical" evidence="1">
    <location>
        <begin position="29"/>
        <end position="45"/>
    </location>
</feature>
<organism evidence="2 3">
    <name type="scientific">Nonomuraea rosea</name>
    <dbReference type="NCBI Taxonomy" id="638574"/>
    <lineage>
        <taxon>Bacteria</taxon>
        <taxon>Bacillati</taxon>
        <taxon>Actinomycetota</taxon>
        <taxon>Actinomycetes</taxon>
        <taxon>Streptosporangiales</taxon>
        <taxon>Streptosporangiaceae</taxon>
        <taxon>Nonomuraea</taxon>
    </lineage>
</organism>
<keyword evidence="1" id="KW-0472">Membrane</keyword>
<sequence length="313" mass="33009">MSWEESIARIPADVEQPDKIIGSFTARQMAILLGTGATLYGAYMAAGDHVPLVVCAAVALPVAIAATLLAIGQRDGLSLDRYVLAAIRHQRSPKHLVTSTEDTPMPPTWIAAGSQRLPAPLKLPARGIVGDGLIDLGPDGVAAVAEVSTVSFALRTPDEQDALVAVFGRWLNSLSGPAQVLVRAERVDLTETIASLQDNARRLPHPALASAALEHADFLHELSTRHDLLRRQVLLIIREPAAGANGRDVAAARALRRLDEASRVLGSCGLTARLLDARAVATLLASCFDPSAPPLPDEDIALPGEVITTGGAW</sequence>
<proteinExistence type="predicted"/>
<gene>
    <name evidence="2" type="ORF">GCM10022419_132750</name>
</gene>
<evidence type="ECO:0000313" key="3">
    <source>
        <dbReference type="Proteomes" id="UP001500630"/>
    </source>
</evidence>
<dbReference type="Pfam" id="PF12666">
    <property type="entry name" value="PrgI"/>
    <property type="match status" value="1"/>
</dbReference>
<evidence type="ECO:0008006" key="4">
    <source>
        <dbReference type="Google" id="ProtNLM"/>
    </source>
</evidence>
<keyword evidence="1" id="KW-1133">Transmembrane helix</keyword>
<protein>
    <recommendedName>
        <fullName evidence="4">PrgI family protein</fullName>
    </recommendedName>
</protein>
<dbReference type="Proteomes" id="UP001500630">
    <property type="component" value="Unassembled WGS sequence"/>
</dbReference>
<keyword evidence="3" id="KW-1185">Reference proteome</keyword>
<accession>A0ABP7A497</accession>